<dbReference type="EMBL" id="JARBHB010000010">
    <property type="protein sequence ID" value="KAJ8873727.1"/>
    <property type="molecule type" value="Genomic_DNA"/>
</dbReference>
<comment type="caution">
    <text evidence="2">The sequence shown here is derived from an EMBL/GenBank/DDBJ whole genome shotgun (WGS) entry which is preliminary data.</text>
</comment>
<evidence type="ECO:0000256" key="1">
    <source>
        <dbReference type="SAM" id="MobiDB-lite"/>
    </source>
</evidence>
<evidence type="ECO:0000313" key="2">
    <source>
        <dbReference type="EMBL" id="KAJ8873727.1"/>
    </source>
</evidence>
<sequence length="457" mass="49779">MSLFECLATENLRKRRGDCEPAFIPTTRWSGVDNGTGVTLAREEGSLLPDRDLGQGGNVSRTPPFHNTTSACNANTTVGTAVRPWRFVKTILSQTDKPNIMASMYQNRSGERICQDNNTSDANELSNSGLRNGDGVVFDLCSPNPLGYPPVAIVHFLANTPSSAPFIPAPKYGLQSSSISRRANSVALEANTASLGSARYDEASCFVFRVWYRLAAIHRDKLQASVTIGVGEPGSVPGGVAPGFSNVGIVADDAAIIRVFSGFSRFSPPLNSGAAPYSTHRLTSRVKEKERGVRDWNTRTATPTANHDEDQVHVHFPACQDHFHGRGRLRPASHANHSRHTVWKVATRNAACYRRGSGRHADYYHRSRRQRPGEHALTKGSARGSPAPGRETVLVPELDRSVLAPGEGQHQHCHCQCHCSSTHIHIHSRKHAHHLPPDAGCRKAAFPTLTTPSLQHS</sequence>
<feature type="compositionally biased region" description="Basic and acidic residues" evidence="1">
    <location>
        <begin position="362"/>
        <end position="377"/>
    </location>
</feature>
<feature type="compositionally biased region" description="Polar residues" evidence="1">
    <location>
        <begin position="58"/>
        <end position="72"/>
    </location>
</feature>
<gene>
    <name evidence="2" type="ORF">PR048_024561</name>
</gene>
<reference evidence="2 3" key="1">
    <citation type="submission" date="2023-02" db="EMBL/GenBank/DDBJ databases">
        <title>LHISI_Scaffold_Assembly.</title>
        <authorList>
            <person name="Stuart O.P."/>
            <person name="Cleave R."/>
            <person name="Magrath M.J.L."/>
            <person name="Mikheyev A.S."/>
        </authorList>
    </citation>
    <scope>NUCLEOTIDE SEQUENCE [LARGE SCALE GENOMIC DNA]</scope>
    <source>
        <strain evidence="2">Daus_M_001</strain>
        <tissue evidence="2">Leg muscle</tissue>
    </source>
</reference>
<feature type="region of interest" description="Disordered" evidence="1">
    <location>
        <begin position="46"/>
        <end position="72"/>
    </location>
</feature>
<feature type="region of interest" description="Disordered" evidence="1">
    <location>
        <begin position="362"/>
        <end position="391"/>
    </location>
</feature>
<proteinExistence type="predicted"/>
<name>A0ABQ9GP00_9NEOP</name>
<accession>A0ABQ9GP00</accession>
<keyword evidence="3" id="KW-1185">Reference proteome</keyword>
<dbReference type="Proteomes" id="UP001159363">
    <property type="component" value="Chromosome 9"/>
</dbReference>
<evidence type="ECO:0000313" key="3">
    <source>
        <dbReference type="Proteomes" id="UP001159363"/>
    </source>
</evidence>
<protein>
    <submittedName>
        <fullName evidence="2">Uncharacterized protein</fullName>
    </submittedName>
</protein>
<organism evidence="2 3">
    <name type="scientific">Dryococelus australis</name>
    <dbReference type="NCBI Taxonomy" id="614101"/>
    <lineage>
        <taxon>Eukaryota</taxon>
        <taxon>Metazoa</taxon>
        <taxon>Ecdysozoa</taxon>
        <taxon>Arthropoda</taxon>
        <taxon>Hexapoda</taxon>
        <taxon>Insecta</taxon>
        <taxon>Pterygota</taxon>
        <taxon>Neoptera</taxon>
        <taxon>Polyneoptera</taxon>
        <taxon>Phasmatodea</taxon>
        <taxon>Verophasmatodea</taxon>
        <taxon>Anareolatae</taxon>
        <taxon>Phasmatidae</taxon>
        <taxon>Eurycanthinae</taxon>
        <taxon>Dryococelus</taxon>
    </lineage>
</organism>